<dbReference type="AlphaFoldDB" id="A0A562QQR5"/>
<proteinExistence type="predicted"/>
<dbReference type="PANTHER" id="PTHR43408:SF2">
    <property type="entry name" value="FMN REDUCTASE (NADPH)"/>
    <property type="match status" value="1"/>
</dbReference>
<dbReference type="Proteomes" id="UP000315711">
    <property type="component" value="Unassembled WGS sequence"/>
</dbReference>
<dbReference type="Gene3D" id="3.40.50.360">
    <property type="match status" value="1"/>
</dbReference>
<dbReference type="RefSeq" id="WP_144449183.1">
    <property type="nucleotide sequence ID" value="NZ_VLKZ01000002.1"/>
</dbReference>
<reference evidence="5 6" key="1">
    <citation type="journal article" date="2015" name="Stand. Genomic Sci.">
        <title>Genomic Encyclopedia of Bacterial and Archaeal Type Strains, Phase III: the genomes of soil and plant-associated and newly described type strains.</title>
        <authorList>
            <person name="Whitman W.B."/>
            <person name="Woyke T."/>
            <person name="Klenk H.P."/>
            <person name="Zhou Y."/>
            <person name="Lilburn T.G."/>
            <person name="Beck B.J."/>
            <person name="De Vos P."/>
            <person name="Vandamme P."/>
            <person name="Eisen J.A."/>
            <person name="Garrity G."/>
            <person name="Hugenholtz P."/>
            <person name="Kyrpides N.C."/>
        </authorList>
    </citation>
    <scope>NUCLEOTIDE SEQUENCE [LARGE SCALE GENOMIC DNA]</scope>
    <source>
        <strain evidence="5 6">CGMCC 1.10116</strain>
    </source>
</reference>
<evidence type="ECO:0000256" key="2">
    <source>
        <dbReference type="ARBA" id="ARBA00022643"/>
    </source>
</evidence>
<comment type="caution">
    <text evidence="5">The sequence shown here is derived from an EMBL/GenBank/DDBJ whole genome shotgun (WGS) entry which is preliminary data.</text>
</comment>
<dbReference type="PANTHER" id="PTHR43408">
    <property type="entry name" value="FMN REDUCTASE (NADPH)"/>
    <property type="match status" value="1"/>
</dbReference>
<dbReference type="OrthoDB" id="1643408at2"/>
<evidence type="ECO:0000256" key="3">
    <source>
        <dbReference type="ARBA" id="ARBA00023002"/>
    </source>
</evidence>
<evidence type="ECO:0000256" key="1">
    <source>
        <dbReference type="ARBA" id="ARBA00022630"/>
    </source>
</evidence>
<name>A0A562QQR5_9BACI</name>
<keyword evidence="1" id="KW-0285">Flavoprotein</keyword>
<keyword evidence="6" id="KW-1185">Reference proteome</keyword>
<protein>
    <submittedName>
        <fullName evidence="5">FAD reductase [NAD(P)H]</fullName>
    </submittedName>
</protein>
<evidence type="ECO:0000313" key="6">
    <source>
        <dbReference type="Proteomes" id="UP000315711"/>
    </source>
</evidence>
<dbReference type="InterPro" id="IPR005025">
    <property type="entry name" value="FMN_Rdtase-like_dom"/>
</dbReference>
<dbReference type="InterPro" id="IPR051814">
    <property type="entry name" value="NAD(P)H-dep_FMN_reductase"/>
</dbReference>
<dbReference type="GO" id="GO:0016491">
    <property type="term" value="F:oxidoreductase activity"/>
    <property type="evidence" value="ECO:0007669"/>
    <property type="project" value="UniProtKB-KW"/>
</dbReference>
<accession>A0A562QQR5</accession>
<gene>
    <name evidence="5" type="ORF">IQ10_00810</name>
</gene>
<dbReference type="Pfam" id="PF03358">
    <property type="entry name" value="FMN_red"/>
    <property type="match status" value="1"/>
</dbReference>
<dbReference type="EMBL" id="VLKZ01000002">
    <property type="protein sequence ID" value="TWI59098.1"/>
    <property type="molecule type" value="Genomic_DNA"/>
</dbReference>
<keyword evidence="3" id="KW-0560">Oxidoreductase</keyword>
<organism evidence="5 6">
    <name type="scientific">Halalkalibacter nanhaiisediminis</name>
    <dbReference type="NCBI Taxonomy" id="688079"/>
    <lineage>
        <taxon>Bacteria</taxon>
        <taxon>Bacillati</taxon>
        <taxon>Bacillota</taxon>
        <taxon>Bacilli</taxon>
        <taxon>Bacillales</taxon>
        <taxon>Bacillaceae</taxon>
        <taxon>Halalkalibacter</taxon>
    </lineage>
</organism>
<sequence>MKLLGISGTIIGVKPISIVEAVLKEAQNYDPTITTEILDLTQFNMEFCDGRPITEYNADTKKMIEMIESADCYIIATPIFQASLTGVLKNLFDLLPVSALRNKVIGFAATGGTYQHYLVVENQLKPIAGYFKSYITPEYVYAHREHFNNRNEVIDTEVAARIQRLGIQIVQMTNALKHVVTAK</sequence>
<dbReference type="InterPro" id="IPR029039">
    <property type="entry name" value="Flavoprotein-like_sf"/>
</dbReference>
<evidence type="ECO:0000259" key="4">
    <source>
        <dbReference type="Pfam" id="PF03358"/>
    </source>
</evidence>
<evidence type="ECO:0000313" key="5">
    <source>
        <dbReference type="EMBL" id="TWI59098.1"/>
    </source>
</evidence>
<keyword evidence="2" id="KW-0288">FMN</keyword>
<dbReference type="SUPFAM" id="SSF52218">
    <property type="entry name" value="Flavoproteins"/>
    <property type="match status" value="1"/>
</dbReference>
<feature type="domain" description="NADPH-dependent FMN reductase-like" evidence="4">
    <location>
        <begin position="1"/>
        <end position="144"/>
    </location>
</feature>